<feature type="compositionally biased region" description="Basic and acidic residues" evidence="1">
    <location>
        <begin position="26"/>
        <end position="45"/>
    </location>
</feature>
<accession>A0A4E0R9F5</accession>
<name>A0A4E0R9F5_FASHE</name>
<dbReference type="AlphaFoldDB" id="A0A4E0R9F5"/>
<proteinExistence type="predicted"/>
<dbReference type="EMBL" id="JXXN02001986">
    <property type="protein sequence ID" value="THD23716.1"/>
    <property type="molecule type" value="Genomic_DNA"/>
</dbReference>
<reference evidence="2" key="1">
    <citation type="submission" date="2019-03" db="EMBL/GenBank/DDBJ databases">
        <title>Improved annotation for the trematode Fasciola hepatica.</title>
        <authorList>
            <person name="Choi Y.-J."/>
            <person name="Martin J."/>
            <person name="Mitreva M."/>
        </authorList>
    </citation>
    <scope>NUCLEOTIDE SEQUENCE [LARGE SCALE GENOMIC DNA]</scope>
</reference>
<gene>
    <name evidence="2" type="ORF">D915_005498</name>
</gene>
<organism evidence="2 3">
    <name type="scientific">Fasciola hepatica</name>
    <name type="common">Liver fluke</name>
    <dbReference type="NCBI Taxonomy" id="6192"/>
    <lineage>
        <taxon>Eukaryota</taxon>
        <taxon>Metazoa</taxon>
        <taxon>Spiralia</taxon>
        <taxon>Lophotrochozoa</taxon>
        <taxon>Platyhelminthes</taxon>
        <taxon>Trematoda</taxon>
        <taxon>Digenea</taxon>
        <taxon>Plagiorchiida</taxon>
        <taxon>Echinostomata</taxon>
        <taxon>Echinostomatoidea</taxon>
        <taxon>Fasciolidae</taxon>
        <taxon>Fasciola</taxon>
    </lineage>
</organism>
<protein>
    <submittedName>
        <fullName evidence="2">Uncharacterized protein</fullName>
    </submittedName>
</protein>
<sequence length="255" mass="28309">MSGSAAEVPSYQAVSEGNYSDASIGDGRHSPDSIKDWPHGVEQRKQLTSGTPVSDIKDWKAVPHDLTRTSPGGPGLPTSSKAMESLKSSIKSVASHTRKFILDIQGLNNKAFKSMTDFIKQPPTTGNPMKEFLAILDSWKQVCTGAEEVTENFLHKMSLISTKHAGRVVSEWVLDEVKVYVQSYTAAILKRHNTAMDLAFDLVGNYEHQVYRSEVLKKLIEYNSFIDKQSIKSINNYLDLLSRLVAKPPCKSNHN</sequence>
<evidence type="ECO:0000313" key="2">
    <source>
        <dbReference type="EMBL" id="THD23716.1"/>
    </source>
</evidence>
<keyword evidence="3" id="KW-1185">Reference proteome</keyword>
<feature type="compositionally biased region" description="Polar residues" evidence="1">
    <location>
        <begin position="12"/>
        <end position="21"/>
    </location>
</feature>
<feature type="compositionally biased region" description="Basic and acidic residues" evidence="1">
    <location>
        <begin position="55"/>
        <end position="67"/>
    </location>
</feature>
<dbReference type="Proteomes" id="UP000230066">
    <property type="component" value="Unassembled WGS sequence"/>
</dbReference>
<comment type="caution">
    <text evidence="2">The sequence shown here is derived from an EMBL/GenBank/DDBJ whole genome shotgun (WGS) entry which is preliminary data.</text>
</comment>
<evidence type="ECO:0000313" key="3">
    <source>
        <dbReference type="Proteomes" id="UP000230066"/>
    </source>
</evidence>
<feature type="region of interest" description="Disordered" evidence="1">
    <location>
        <begin position="1"/>
        <end position="81"/>
    </location>
</feature>
<evidence type="ECO:0000256" key="1">
    <source>
        <dbReference type="SAM" id="MobiDB-lite"/>
    </source>
</evidence>